<dbReference type="EMBL" id="MTZU01000006">
    <property type="protein sequence ID" value="PCE34067.1"/>
    <property type="molecule type" value="Genomic_DNA"/>
</dbReference>
<dbReference type="AlphaFoldDB" id="A0A2A4FLX3"/>
<dbReference type="InterPro" id="IPR029278">
    <property type="entry name" value="Imm26"/>
</dbReference>
<evidence type="ECO:0000313" key="2">
    <source>
        <dbReference type="Proteomes" id="UP000217994"/>
    </source>
</evidence>
<name>A0A2A4FLX3_9BURK</name>
<reference evidence="1 2" key="1">
    <citation type="submission" date="2017-01" db="EMBL/GenBank/DDBJ databases">
        <title>Whole-Genome Shotgun Sequencing of Two beta-Proteobacterial Species in Search of the Bulgecin Biosynthetic Cluster.</title>
        <authorList>
            <person name="Horsman M.E."/>
            <person name="Marous D.R."/>
            <person name="Li R."/>
            <person name="Oliver R.A."/>
            <person name="Byun B."/>
            <person name="Emrich S.J."/>
            <person name="Boggess B."/>
            <person name="Townsend C.A."/>
            <person name="Mobashery S."/>
        </authorList>
    </citation>
    <scope>NUCLEOTIDE SEQUENCE [LARGE SCALE GENOMIC DNA]</scope>
    <source>
        <strain evidence="1 2">ATCC 31433</strain>
    </source>
</reference>
<dbReference type="GeneID" id="69004874"/>
<evidence type="ECO:0000313" key="1">
    <source>
        <dbReference type="EMBL" id="PCE34067.1"/>
    </source>
</evidence>
<gene>
    <name evidence="1" type="ORF">BZL54_02075</name>
</gene>
<dbReference type="Pfam" id="PF15428">
    <property type="entry name" value="Imm26"/>
    <property type="match status" value="1"/>
</dbReference>
<organism evidence="1 2">
    <name type="scientific">Burkholderia ubonensis subsp. mesacidophila</name>
    <dbReference type="NCBI Taxonomy" id="265293"/>
    <lineage>
        <taxon>Bacteria</taxon>
        <taxon>Pseudomonadati</taxon>
        <taxon>Pseudomonadota</taxon>
        <taxon>Betaproteobacteria</taxon>
        <taxon>Burkholderiales</taxon>
        <taxon>Burkholderiaceae</taxon>
        <taxon>Burkholderia</taxon>
        <taxon>Burkholderia cepacia complex</taxon>
    </lineage>
</organism>
<evidence type="ECO:0008006" key="3">
    <source>
        <dbReference type="Google" id="ProtNLM"/>
    </source>
</evidence>
<comment type="caution">
    <text evidence="1">The sequence shown here is derived from an EMBL/GenBank/DDBJ whole genome shotgun (WGS) entry which is preliminary data.</text>
</comment>
<protein>
    <recommendedName>
        <fullName evidence="3">Phosphotriesterase</fullName>
    </recommendedName>
</protein>
<proteinExistence type="predicted"/>
<accession>A0A2A4FLX3</accession>
<sequence length="161" mass="18200">MGSIKLHGWDKKPRTPIRSLKVGDIFLMALSESSYAVGRILSKLDIGHGVEFFDLNLSEHEVAAGQIENAEMLAGPVIVDSYWVFDRKPDCDWRIVGHESGFSPSEGVNAYFSYGGAQYWKIDLFGNQVEISKREAEELPPYTPQRDAQIKKWLTPLLKKQ</sequence>
<dbReference type="RefSeq" id="WP_157721088.1">
    <property type="nucleotide sequence ID" value="NZ_CP020738.1"/>
</dbReference>
<dbReference type="Proteomes" id="UP000217994">
    <property type="component" value="Unassembled WGS sequence"/>
</dbReference>